<dbReference type="PANTHER" id="PTHR43300">
    <property type="entry name" value="ACETYLTRANSFERASE"/>
    <property type="match status" value="1"/>
</dbReference>
<dbReference type="Gene3D" id="2.160.10.10">
    <property type="entry name" value="Hexapeptide repeat proteins"/>
    <property type="match status" value="1"/>
</dbReference>
<dbReference type="KEGG" id="mel:Metbo_2132"/>
<dbReference type="EC" id="2.3.1.28" evidence="2"/>
<dbReference type="GO" id="GO:0008811">
    <property type="term" value="F:chloramphenicol O-acetyltransferase activity"/>
    <property type="evidence" value="ECO:0007669"/>
    <property type="project" value="UniProtKB-EC"/>
</dbReference>
<dbReference type="Pfam" id="PF00132">
    <property type="entry name" value="Hexapep"/>
    <property type="match status" value="1"/>
</dbReference>
<dbReference type="eggNOG" id="arCOG01854">
    <property type="taxonomic scope" value="Archaea"/>
</dbReference>
<organism evidence="2 3">
    <name type="scientific">Methanobacterium lacus (strain AL-21)</name>
    <dbReference type="NCBI Taxonomy" id="877455"/>
    <lineage>
        <taxon>Archaea</taxon>
        <taxon>Methanobacteriati</taxon>
        <taxon>Methanobacteriota</taxon>
        <taxon>Methanomada group</taxon>
        <taxon>Methanobacteria</taxon>
        <taxon>Methanobacteriales</taxon>
        <taxon>Methanobacteriaceae</taxon>
        <taxon>Methanobacterium</taxon>
    </lineage>
</organism>
<dbReference type="STRING" id="877455.Metbo_2132"/>
<proteinExistence type="predicted"/>
<dbReference type="Proteomes" id="UP000007490">
    <property type="component" value="Chromosome"/>
</dbReference>
<reference evidence="2 3" key="2">
    <citation type="journal article" date="2014" name="Int. J. Syst. Evol. Microbiol.">
        <title>Methanobacterium paludis sp. nov. and a novel strain of Methanobacterium lacus isolated from northern peatlands.</title>
        <authorList>
            <person name="Cadillo-Quiroz H."/>
            <person name="Brauer S.L."/>
            <person name="Goodson N."/>
            <person name="Yavitt J.B."/>
            <person name="Zinder S.H."/>
        </authorList>
    </citation>
    <scope>NUCLEOTIDE SEQUENCE [LARGE SCALE GENOMIC DNA]</scope>
    <source>
        <strain evidence="2 3">AL-21</strain>
    </source>
</reference>
<reference evidence="3" key="1">
    <citation type="submission" date="2011-02" db="EMBL/GenBank/DDBJ databases">
        <title>Complete sequence of Methanobacterium sp. AL-21.</title>
        <authorList>
            <consortium name="US DOE Joint Genome Institute"/>
            <person name="Lucas S."/>
            <person name="Copeland A."/>
            <person name="Lapidus A."/>
            <person name="Cheng J.-F."/>
            <person name="Goodwin L."/>
            <person name="Pitluck S."/>
            <person name="Chertkov O."/>
            <person name="Detter J.C."/>
            <person name="Han C."/>
            <person name="Tapia R."/>
            <person name="Land M."/>
            <person name="Hauser L."/>
            <person name="Kyrpides N."/>
            <person name="Ivanova N."/>
            <person name="Mikhailova N."/>
            <person name="Pagani I."/>
            <person name="Cadillo-Quiroz H."/>
            <person name="Imachi H."/>
            <person name="Zinder S."/>
            <person name="Liu W."/>
            <person name="Woyke T."/>
        </authorList>
    </citation>
    <scope>NUCLEOTIDE SEQUENCE [LARGE SCALE GENOMIC DNA]</scope>
    <source>
        <strain evidence="3">AL-21</strain>
    </source>
</reference>
<evidence type="ECO:0000256" key="1">
    <source>
        <dbReference type="ARBA" id="ARBA00022679"/>
    </source>
</evidence>
<evidence type="ECO:0000313" key="2">
    <source>
        <dbReference type="EMBL" id="ADZ10351.1"/>
    </source>
</evidence>
<dbReference type="InterPro" id="IPR018357">
    <property type="entry name" value="Hexapep_transf_CS"/>
</dbReference>
<accession>F0TC09</accession>
<dbReference type="HOGENOM" id="CLU_975251_0_0_2"/>
<dbReference type="GeneID" id="85941197"/>
<dbReference type="InterPro" id="IPR011004">
    <property type="entry name" value="Trimer_LpxA-like_sf"/>
</dbReference>
<dbReference type="PROSITE" id="PS00101">
    <property type="entry name" value="HEXAPEP_TRANSFERASES"/>
    <property type="match status" value="1"/>
</dbReference>
<dbReference type="SUPFAM" id="SSF51161">
    <property type="entry name" value="Trimeric LpxA-like enzymes"/>
    <property type="match status" value="1"/>
</dbReference>
<dbReference type="RefSeq" id="WP_013645702.1">
    <property type="nucleotide sequence ID" value="NC_015216.1"/>
</dbReference>
<keyword evidence="2" id="KW-0012">Acyltransferase</keyword>
<dbReference type="AlphaFoldDB" id="F0TC09"/>
<keyword evidence="1 2" id="KW-0808">Transferase</keyword>
<dbReference type="EMBL" id="CP002551">
    <property type="protein sequence ID" value="ADZ10351.1"/>
    <property type="molecule type" value="Genomic_DNA"/>
</dbReference>
<dbReference type="PANTHER" id="PTHR43300:SF11">
    <property type="entry name" value="ACETYLTRANSFERASE RV3034C-RELATED"/>
    <property type="match status" value="1"/>
</dbReference>
<sequence>MVNIINRFKNHLLNRSGQYRFYKSQYEQIYEENSSNPEKMVKFETLSKQKDNDSILLKKLDELESLLKKEDNNQILLKKLGELKSEINPHKGEVFRNKRGKKLSDIRSSHPANSIKNVTVGDFTYGNPKIERFNENDTLIIGKFCSISKEVRILIGKGHNIQSASSYPFSSFLGTRRVNISKIPMMQCGDTIIGNDVWIGYGALILSGVTVGDGAVIGAGAVVSKDVEPYSIVVGSPLKHVRYRFPKEVRDLLVEKKWWDLPDEKIDELAPYLIDIKIEDLLERL</sequence>
<gene>
    <name evidence="2" type="ordered locus">Metbo_2132</name>
</gene>
<dbReference type="InterPro" id="IPR001451">
    <property type="entry name" value="Hexapep"/>
</dbReference>
<name>F0TC09_METLA</name>
<evidence type="ECO:0000313" key="3">
    <source>
        <dbReference type="Proteomes" id="UP000007490"/>
    </source>
</evidence>
<dbReference type="InterPro" id="IPR050179">
    <property type="entry name" value="Trans_hexapeptide_repeat"/>
</dbReference>
<dbReference type="OrthoDB" id="1475at2157"/>
<protein>
    <submittedName>
        <fullName evidence="2">Chloramphenicol O-acetyltransferase</fullName>
        <ecNumber evidence="2">2.3.1.28</ecNumber>
    </submittedName>
</protein>
<keyword evidence="3" id="KW-1185">Reference proteome</keyword>
<dbReference type="CDD" id="cd03349">
    <property type="entry name" value="LbH_XAT"/>
    <property type="match status" value="1"/>
</dbReference>